<keyword evidence="14" id="KW-1185">Reference proteome</keyword>
<evidence type="ECO:0000256" key="6">
    <source>
        <dbReference type="ARBA" id="ARBA00022989"/>
    </source>
</evidence>
<dbReference type="InterPro" id="IPR000725">
    <property type="entry name" value="Olfact_rcpt"/>
</dbReference>
<evidence type="ECO:0000256" key="8">
    <source>
        <dbReference type="ARBA" id="ARBA00023136"/>
    </source>
</evidence>
<dbReference type="OrthoDB" id="10042731at2759"/>
<evidence type="ECO:0000313" key="15">
    <source>
        <dbReference type="RefSeq" id="XP_030042391.1"/>
    </source>
</evidence>
<dbReference type="KEGG" id="muo:115457108"/>
<feature type="transmembrane region" description="Helical" evidence="12">
    <location>
        <begin position="282"/>
        <end position="301"/>
    </location>
</feature>
<keyword evidence="3 12" id="KW-0716">Sensory transduction</keyword>
<feature type="transmembrane region" description="Helical" evidence="12">
    <location>
        <begin position="251"/>
        <end position="270"/>
    </location>
</feature>
<dbReference type="Gene3D" id="1.20.1070.10">
    <property type="entry name" value="Rhodopsin 7-helix transmembrane proteins"/>
    <property type="match status" value="1"/>
</dbReference>
<keyword evidence="5 12" id="KW-0552">Olfaction</keyword>
<evidence type="ECO:0000256" key="9">
    <source>
        <dbReference type="ARBA" id="ARBA00023170"/>
    </source>
</evidence>
<feature type="transmembrane region" description="Helical" evidence="12">
    <location>
        <begin position="36"/>
        <end position="60"/>
    </location>
</feature>
<evidence type="ECO:0000256" key="11">
    <source>
        <dbReference type="RuleBase" id="RU000688"/>
    </source>
</evidence>
<gene>
    <name evidence="15" type="primary">LOC115457108</name>
</gene>
<keyword evidence="10 11" id="KW-0807">Transducer</keyword>
<proteinExistence type="inferred from homology"/>
<feature type="transmembrane region" description="Helical" evidence="12">
    <location>
        <begin position="111"/>
        <end position="129"/>
    </location>
</feature>
<comment type="similarity">
    <text evidence="11">Belongs to the G-protein coupled receptor 1 family.</text>
</comment>
<keyword evidence="4 11" id="KW-0812">Transmembrane</keyword>
<sequence length="320" mass="36916">MFVFATQNPMEERNFTTATEFIILGFPEFPELQIPLFFLCLLIYLIILVGNFTIITVVCLDSRLHTPMYFFLSNLSFLDISYTSVTLPKLLEILVRKSNRVSASECFTQMYFFLSLAAVEMFILSSMAYDRYVAVCQPLSYHLIMNHKVCILLSTVTWILGFLIPASYLIFITQFSFCVSNEINHFFCDFSALLKLSCSSTSTIQYVVYMLGVLIGIPCISLIITSYIYIISNILRIRSTEERRKAFSTCSSHLTVVCLFYLTLFCMYMRPSSVQSMDQNKVISLLNNTLIPVFNPIIYSLKNKEVKNSLRKHFYRYVGI</sequence>
<dbReference type="Proteomes" id="UP000515156">
    <property type="component" value="Chromosome 14"/>
</dbReference>
<protein>
    <recommendedName>
        <fullName evidence="12">Olfactory receptor</fullName>
    </recommendedName>
</protein>
<evidence type="ECO:0000256" key="2">
    <source>
        <dbReference type="ARBA" id="ARBA00022475"/>
    </source>
</evidence>
<dbReference type="Pfam" id="PF13853">
    <property type="entry name" value="7tm_4"/>
    <property type="match status" value="1"/>
</dbReference>
<comment type="subcellular location">
    <subcellularLocation>
        <location evidence="1 12">Cell membrane</location>
        <topology evidence="1 12">Multi-pass membrane protein</topology>
    </subcellularLocation>
</comment>
<accession>A0A6P7WMT0</accession>
<dbReference type="FunFam" id="1.20.1070.10:FF:000001">
    <property type="entry name" value="Olfactory receptor"/>
    <property type="match status" value="1"/>
</dbReference>
<keyword evidence="6 12" id="KW-1133">Transmembrane helix</keyword>
<dbReference type="GO" id="GO:0004984">
    <property type="term" value="F:olfactory receptor activity"/>
    <property type="evidence" value="ECO:0007669"/>
    <property type="project" value="InterPro"/>
</dbReference>
<evidence type="ECO:0000259" key="13">
    <source>
        <dbReference type="PROSITE" id="PS50262"/>
    </source>
</evidence>
<dbReference type="PANTHER" id="PTHR26452">
    <property type="entry name" value="OLFACTORY RECEPTOR"/>
    <property type="match status" value="1"/>
</dbReference>
<feature type="transmembrane region" description="Helical" evidence="12">
    <location>
        <begin position="69"/>
        <end position="91"/>
    </location>
</feature>
<dbReference type="InParanoid" id="A0A6P7WMT0"/>
<dbReference type="PROSITE" id="PS50262">
    <property type="entry name" value="G_PROTEIN_RECEP_F1_2"/>
    <property type="match status" value="1"/>
</dbReference>
<feature type="domain" description="G-protein coupled receptors family 1 profile" evidence="13">
    <location>
        <begin position="50"/>
        <end position="299"/>
    </location>
</feature>
<name>A0A6P7WMT0_9AMPH</name>
<evidence type="ECO:0000313" key="14">
    <source>
        <dbReference type="Proteomes" id="UP000515156"/>
    </source>
</evidence>
<dbReference type="InterPro" id="IPR000276">
    <property type="entry name" value="GPCR_Rhodpsn"/>
</dbReference>
<dbReference type="SUPFAM" id="SSF81321">
    <property type="entry name" value="Family A G protein-coupled receptor-like"/>
    <property type="match status" value="1"/>
</dbReference>
<evidence type="ECO:0000256" key="10">
    <source>
        <dbReference type="ARBA" id="ARBA00023224"/>
    </source>
</evidence>
<reference evidence="15" key="1">
    <citation type="submission" date="2025-08" db="UniProtKB">
        <authorList>
            <consortium name="RefSeq"/>
        </authorList>
    </citation>
    <scope>IDENTIFICATION</scope>
</reference>
<dbReference type="InterPro" id="IPR050516">
    <property type="entry name" value="Olfactory_GPCR"/>
</dbReference>
<dbReference type="FunCoup" id="A0A6P7WMT0">
    <property type="interactions" value="400"/>
</dbReference>
<dbReference type="PRINTS" id="PR00245">
    <property type="entry name" value="OLFACTORYR"/>
</dbReference>
<dbReference type="RefSeq" id="XP_030042391.1">
    <property type="nucleotide sequence ID" value="XM_030186531.1"/>
</dbReference>
<dbReference type="AlphaFoldDB" id="A0A6P7WMT0"/>
<feature type="transmembrane region" description="Helical" evidence="12">
    <location>
        <begin position="206"/>
        <end position="230"/>
    </location>
</feature>
<dbReference type="PROSITE" id="PS00237">
    <property type="entry name" value="G_PROTEIN_RECEP_F1_1"/>
    <property type="match status" value="1"/>
</dbReference>
<evidence type="ECO:0000256" key="12">
    <source>
        <dbReference type="RuleBase" id="RU363047"/>
    </source>
</evidence>
<evidence type="ECO:0000256" key="1">
    <source>
        <dbReference type="ARBA" id="ARBA00004651"/>
    </source>
</evidence>
<dbReference type="GeneID" id="115457108"/>
<evidence type="ECO:0000256" key="5">
    <source>
        <dbReference type="ARBA" id="ARBA00022725"/>
    </source>
</evidence>
<dbReference type="PRINTS" id="PR00237">
    <property type="entry name" value="GPCRRHODOPSN"/>
</dbReference>
<evidence type="ECO:0000256" key="7">
    <source>
        <dbReference type="ARBA" id="ARBA00023040"/>
    </source>
</evidence>
<organism evidence="14 15">
    <name type="scientific">Microcaecilia unicolor</name>
    <dbReference type="NCBI Taxonomy" id="1415580"/>
    <lineage>
        <taxon>Eukaryota</taxon>
        <taxon>Metazoa</taxon>
        <taxon>Chordata</taxon>
        <taxon>Craniata</taxon>
        <taxon>Vertebrata</taxon>
        <taxon>Euteleostomi</taxon>
        <taxon>Amphibia</taxon>
        <taxon>Gymnophiona</taxon>
        <taxon>Siphonopidae</taxon>
        <taxon>Microcaecilia</taxon>
    </lineage>
</organism>
<dbReference type="GO" id="GO:0005886">
    <property type="term" value="C:plasma membrane"/>
    <property type="evidence" value="ECO:0007669"/>
    <property type="project" value="UniProtKB-SubCell"/>
</dbReference>
<evidence type="ECO:0000256" key="4">
    <source>
        <dbReference type="ARBA" id="ARBA00022692"/>
    </source>
</evidence>
<feature type="transmembrane region" description="Helical" evidence="12">
    <location>
        <begin position="149"/>
        <end position="171"/>
    </location>
</feature>
<evidence type="ECO:0000256" key="3">
    <source>
        <dbReference type="ARBA" id="ARBA00022606"/>
    </source>
</evidence>
<dbReference type="GO" id="GO:0004930">
    <property type="term" value="F:G protein-coupled receptor activity"/>
    <property type="evidence" value="ECO:0007669"/>
    <property type="project" value="UniProtKB-KW"/>
</dbReference>
<keyword evidence="7 11" id="KW-0297">G-protein coupled receptor</keyword>
<dbReference type="InterPro" id="IPR017452">
    <property type="entry name" value="GPCR_Rhodpsn_7TM"/>
</dbReference>
<keyword evidence="8 12" id="KW-0472">Membrane</keyword>
<keyword evidence="2 12" id="KW-1003">Cell membrane</keyword>
<dbReference type="CDD" id="cd13954">
    <property type="entry name" value="7tmA_OR"/>
    <property type="match status" value="1"/>
</dbReference>
<keyword evidence="9 11" id="KW-0675">Receptor</keyword>